<keyword evidence="2" id="KW-0689">Ribosomal protein</keyword>
<dbReference type="Pfam" id="PF00164">
    <property type="entry name" value="Ribosom_S12_S23"/>
    <property type="match status" value="1"/>
</dbReference>
<sequence>MPTINQLIKRSRVKPKFRSKVPALERSPQKRGVCTKVYTTTPKK</sequence>
<dbReference type="InterPro" id="IPR006032">
    <property type="entry name" value="Ribosomal_uS12"/>
</dbReference>
<protein>
    <recommendedName>
        <fullName evidence="5">30S ribosomal protein S12</fullName>
    </recommendedName>
</protein>
<dbReference type="AlphaFoldDB" id="A0A383F4K9"/>
<name>A0A383F4K9_9ZZZZ</name>
<dbReference type="SUPFAM" id="SSF50249">
    <property type="entry name" value="Nucleic acid-binding proteins"/>
    <property type="match status" value="1"/>
</dbReference>
<dbReference type="GO" id="GO:0015935">
    <property type="term" value="C:small ribosomal subunit"/>
    <property type="evidence" value="ECO:0007669"/>
    <property type="project" value="InterPro"/>
</dbReference>
<dbReference type="PRINTS" id="PR01034">
    <property type="entry name" value="RIBOSOMALS12"/>
</dbReference>
<keyword evidence="3" id="KW-0687">Ribonucleoprotein</keyword>
<evidence type="ECO:0000256" key="1">
    <source>
        <dbReference type="ARBA" id="ARBA00005657"/>
    </source>
</evidence>
<accession>A0A383F4K9</accession>
<organism evidence="4">
    <name type="scientific">marine metagenome</name>
    <dbReference type="NCBI Taxonomy" id="408172"/>
    <lineage>
        <taxon>unclassified sequences</taxon>
        <taxon>metagenomes</taxon>
        <taxon>ecological metagenomes</taxon>
    </lineage>
</organism>
<feature type="non-terminal residue" evidence="4">
    <location>
        <position position="44"/>
    </location>
</feature>
<dbReference type="InterPro" id="IPR012340">
    <property type="entry name" value="NA-bd_OB-fold"/>
</dbReference>
<evidence type="ECO:0000313" key="4">
    <source>
        <dbReference type="EMBL" id="SVE64046.1"/>
    </source>
</evidence>
<dbReference type="EMBL" id="UINC01231491">
    <property type="protein sequence ID" value="SVE64046.1"/>
    <property type="molecule type" value="Genomic_DNA"/>
</dbReference>
<evidence type="ECO:0008006" key="5">
    <source>
        <dbReference type="Google" id="ProtNLM"/>
    </source>
</evidence>
<gene>
    <name evidence="4" type="ORF">METZ01_LOCUS516900</name>
</gene>
<dbReference type="GO" id="GO:0003735">
    <property type="term" value="F:structural constituent of ribosome"/>
    <property type="evidence" value="ECO:0007669"/>
    <property type="project" value="InterPro"/>
</dbReference>
<evidence type="ECO:0000256" key="3">
    <source>
        <dbReference type="ARBA" id="ARBA00023274"/>
    </source>
</evidence>
<proteinExistence type="inferred from homology"/>
<evidence type="ECO:0000256" key="2">
    <source>
        <dbReference type="ARBA" id="ARBA00022980"/>
    </source>
</evidence>
<dbReference type="Gene3D" id="2.40.50.140">
    <property type="entry name" value="Nucleic acid-binding proteins"/>
    <property type="match status" value="1"/>
</dbReference>
<dbReference type="GO" id="GO:0006412">
    <property type="term" value="P:translation"/>
    <property type="evidence" value="ECO:0007669"/>
    <property type="project" value="InterPro"/>
</dbReference>
<dbReference type="InterPro" id="IPR005679">
    <property type="entry name" value="Ribosomal_uS12_bac"/>
</dbReference>
<reference evidence="4" key="1">
    <citation type="submission" date="2018-05" db="EMBL/GenBank/DDBJ databases">
        <authorList>
            <person name="Lanie J.A."/>
            <person name="Ng W.-L."/>
            <person name="Kazmierczak K.M."/>
            <person name="Andrzejewski T.M."/>
            <person name="Davidsen T.M."/>
            <person name="Wayne K.J."/>
            <person name="Tettelin H."/>
            <person name="Glass J.I."/>
            <person name="Rusch D."/>
            <person name="Podicherti R."/>
            <person name="Tsui H.-C.T."/>
            <person name="Winkler M.E."/>
        </authorList>
    </citation>
    <scope>NUCLEOTIDE SEQUENCE</scope>
</reference>
<comment type="similarity">
    <text evidence="1">Belongs to the universal ribosomal protein uS12 family.</text>
</comment>